<dbReference type="OrthoDB" id="167488at2759"/>
<feature type="compositionally biased region" description="Basic and acidic residues" evidence="1">
    <location>
        <begin position="75"/>
        <end position="100"/>
    </location>
</feature>
<feature type="region of interest" description="Disordered" evidence="1">
    <location>
        <begin position="40"/>
        <end position="103"/>
    </location>
</feature>
<protein>
    <submittedName>
        <fullName evidence="2">Unnamed protein product</fullName>
    </submittedName>
</protein>
<organism evidence="2 3">
    <name type="scientific">Phytophthora fragariaefolia</name>
    <dbReference type="NCBI Taxonomy" id="1490495"/>
    <lineage>
        <taxon>Eukaryota</taxon>
        <taxon>Sar</taxon>
        <taxon>Stramenopiles</taxon>
        <taxon>Oomycota</taxon>
        <taxon>Peronosporomycetes</taxon>
        <taxon>Peronosporales</taxon>
        <taxon>Peronosporaceae</taxon>
        <taxon>Phytophthora</taxon>
    </lineage>
</organism>
<dbReference type="AlphaFoldDB" id="A0A9W7CKQ1"/>
<evidence type="ECO:0000313" key="3">
    <source>
        <dbReference type="Proteomes" id="UP001165121"/>
    </source>
</evidence>
<evidence type="ECO:0000256" key="1">
    <source>
        <dbReference type="SAM" id="MobiDB-lite"/>
    </source>
</evidence>
<gene>
    <name evidence="2" type="ORF">Pfra01_000911100</name>
</gene>
<feature type="region of interest" description="Disordered" evidence="1">
    <location>
        <begin position="239"/>
        <end position="296"/>
    </location>
</feature>
<reference evidence="2" key="1">
    <citation type="submission" date="2023-04" db="EMBL/GenBank/DDBJ databases">
        <title>Phytophthora fragariaefolia NBRC 109709.</title>
        <authorList>
            <person name="Ichikawa N."/>
            <person name="Sato H."/>
            <person name="Tonouchi N."/>
        </authorList>
    </citation>
    <scope>NUCLEOTIDE SEQUENCE</scope>
    <source>
        <strain evidence="2">NBRC 109709</strain>
    </source>
</reference>
<evidence type="ECO:0000313" key="2">
    <source>
        <dbReference type="EMBL" id="GMF34928.1"/>
    </source>
</evidence>
<feature type="compositionally biased region" description="Basic and acidic residues" evidence="1">
    <location>
        <begin position="286"/>
        <end position="296"/>
    </location>
</feature>
<proteinExistence type="predicted"/>
<accession>A0A9W7CKQ1</accession>
<sequence>MPATVSDRGVPHTPNYDGLFQNYDVFGRASDNPRRRNCYLEEQEPEREKENAAPHYDGLFQDCDAQNRAAHRRQPRYDVAESTKDQEGEKERQSNEPQREKRWRQTTFLANPEAAAAEAAATNRLSMSRQPAMVRERENTVAEVFPVAKTVLVTEDMYGDDDEGSPHSVAERAHLLYVERRQRLRDQMDQPHSRRRETITVPKRNTTVLPKSTTLYGDTDPFDDEDFLIMSERKVGLATDTESKTKTLFPRPLAPQNSERQPAPPVNRRSGYGRGDRGAPSQESDDTFRMDLYGRF</sequence>
<dbReference type="EMBL" id="BSXT01000838">
    <property type="protein sequence ID" value="GMF34928.1"/>
    <property type="molecule type" value="Genomic_DNA"/>
</dbReference>
<dbReference type="Proteomes" id="UP001165121">
    <property type="component" value="Unassembled WGS sequence"/>
</dbReference>
<comment type="caution">
    <text evidence="2">The sequence shown here is derived from an EMBL/GenBank/DDBJ whole genome shotgun (WGS) entry which is preliminary data.</text>
</comment>
<keyword evidence="3" id="KW-1185">Reference proteome</keyword>
<name>A0A9W7CKQ1_9STRA</name>